<evidence type="ECO:0000313" key="3">
    <source>
        <dbReference type="Proteomes" id="UP000694540"/>
    </source>
</evidence>
<proteinExistence type="predicted"/>
<name>A0A8C3WE72_9CETA</name>
<feature type="compositionally biased region" description="Low complexity" evidence="1">
    <location>
        <begin position="47"/>
        <end position="56"/>
    </location>
</feature>
<dbReference type="Proteomes" id="UP000694540">
    <property type="component" value="Unplaced"/>
</dbReference>
<feature type="region of interest" description="Disordered" evidence="1">
    <location>
        <begin position="1"/>
        <end position="21"/>
    </location>
</feature>
<evidence type="ECO:0000256" key="1">
    <source>
        <dbReference type="SAM" id="MobiDB-lite"/>
    </source>
</evidence>
<feature type="compositionally biased region" description="Low complexity" evidence="1">
    <location>
        <begin position="75"/>
        <end position="91"/>
    </location>
</feature>
<accession>A0A8C3WE72</accession>
<reference evidence="2" key="1">
    <citation type="submission" date="2025-08" db="UniProtKB">
        <authorList>
            <consortium name="Ensembl"/>
        </authorList>
    </citation>
    <scope>IDENTIFICATION</scope>
</reference>
<feature type="region of interest" description="Disordered" evidence="1">
    <location>
        <begin position="34"/>
        <end position="92"/>
    </location>
</feature>
<dbReference type="GeneTree" id="ENSGT00900000143263"/>
<feature type="compositionally biased region" description="Basic residues" evidence="1">
    <location>
        <begin position="57"/>
        <end position="67"/>
    </location>
</feature>
<dbReference type="AlphaFoldDB" id="A0A8C3WE72"/>
<feature type="region of interest" description="Disordered" evidence="1">
    <location>
        <begin position="125"/>
        <end position="151"/>
    </location>
</feature>
<sequence>MGDLSRWPSRRLGGARSGLGGTPLCSLVQLASAVPSGESPADRQGLQPRTQAPQRWRQPRQRRKQKAAWHQSHTQGRQSRQQAGGSAACSAEPEMKLRLSGPWWPGSLGSGLRVRWLGGALDGSSYVSRHSSAGRSQGPKRGGPDDGRGCPGRGMAHCMVCRSQAPVGEEARKESGSEVKGKLLRCVLRSFRLLVSRRSVRYLGPSMPMNPI</sequence>
<keyword evidence="3" id="KW-1185">Reference proteome</keyword>
<organism evidence="2 3">
    <name type="scientific">Catagonus wagneri</name>
    <name type="common">Chacoan peccary</name>
    <dbReference type="NCBI Taxonomy" id="51154"/>
    <lineage>
        <taxon>Eukaryota</taxon>
        <taxon>Metazoa</taxon>
        <taxon>Chordata</taxon>
        <taxon>Craniata</taxon>
        <taxon>Vertebrata</taxon>
        <taxon>Euteleostomi</taxon>
        <taxon>Mammalia</taxon>
        <taxon>Eutheria</taxon>
        <taxon>Laurasiatheria</taxon>
        <taxon>Artiodactyla</taxon>
        <taxon>Suina</taxon>
        <taxon>Tayassuidae</taxon>
        <taxon>Catagonus</taxon>
    </lineage>
</organism>
<reference evidence="2" key="2">
    <citation type="submission" date="2025-09" db="UniProtKB">
        <authorList>
            <consortium name="Ensembl"/>
        </authorList>
    </citation>
    <scope>IDENTIFICATION</scope>
</reference>
<dbReference type="Ensembl" id="ENSCWAT00000012714.1">
    <property type="protein sequence ID" value="ENSCWAP00000011684.1"/>
    <property type="gene ID" value="ENSCWAG00000009142.1"/>
</dbReference>
<protein>
    <submittedName>
        <fullName evidence="2">Uncharacterized protein</fullName>
    </submittedName>
</protein>
<feature type="compositionally biased region" description="Polar residues" evidence="1">
    <location>
        <begin position="125"/>
        <end position="135"/>
    </location>
</feature>
<evidence type="ECO:0000313" key="2">
    <source>
        <dbReference type="Ensembl" id="ENSCWAP00000011684.1"/>
    </source>
</evidence>